<keyword evidence="3" id="KW-1185">Reference proteome</keyword>
<protein>
    <submittedName>
        <fullName evidence="2">Uncharacterized protein</fullName>
    </submittedName>
</protein>
<feature type="non-terminal residue" evidence="2">
    <location>
        <position position="1"/>
    </location>
</feature>
<evidence type="ECO:0000256" key="1">
    <source>
        <dbReference type="SAM" id="MobiDB-lite"/>
    </source>
</evidence>
<sequence>DTTRLQQKSKFGVTKSSAASSSSHPAYRQYSEYELGMAGFNYNIAVMTNWPLLPYGQGLMDAMQRDLAS</sequence>
<dbReference type="AlphaFoldDB" id="A0A392TKK7"/>
<proteinExistence type="predicted"/>
<name>A0A392TKK7_9FABA</name>
<reference evidence="2 3" key="1">
    <citation type="journal article" date="2018" name="Front. Plant Sci.">
        <title>Red Clover (Trifolium pratense) and Zigzag Clover (T. medium) - A Picture of Genomic Similarities and Differences.</title>
        <authorList>
            <person name="Dluhosova J."/>
            <person name="Istvanek J."/>
            <person name="Nedelnik J."/>
            <person name="Repkova J."/>
        </authorList>
    </citation>
    <scope>NUCLEOTIDE SEQUENCE [LARGE SCALE GENOMIC DNA]</scope>
    <source>
        <strain evidence="3">cv. 10/8</strain>
        <tissue evidence="2">Leaf</tissue>
    </source>
</reference>
<evidence type="ECO:0000313" key="3">
    <source>
        <dbReference type="Proteomes" id="UP000265520"/>
    </source>
</evidence>
<dbReference type="Proteomes" id="UP000265520">
    <property type="component" value="Unassembled WGS sequence"/>
</dbReference>
<organism evidence="2 3">
    <name type="scientific">Trifolium medium</name>
    <dbReference type="NCBI Taxonomy" id="97028"/>
    <lineage>
        <taxon>Eukaryota</taxon>
        <taxon>Viridiplantae</taxon>
        <taxon>Streptophyta</taxon>
        <taxon>Embryophyta</taxon>
        <taxon>Tracheophyta</taxon>
        <taxon>Spermatophyta</taxon>
        <taxon>Magnoliopsida</taxon>
        <taxon>eudicotyledons</taxon>
        <taxon>Gunneridae</taxon>
        <taxon>Pentapetalae</taxon>
        <taxon>rosids</taxon>
        <taxon>fabids</taxon>
        <taxon>Fabales</taxon>
        <taxon>Fabaceae</taxon>
        <taxon>Papilionoideae</taxon>
        <taxon>50 kb inversion clade</taxon>
        <taxon>NPAAA clade</taxon>
        <taxon>Hologalegina</taxon>
        <taxon>IRL clade</taxon>
        <taxon>Trifolieae</taxon>
        <taxon>Trifolium</taxon>
    </lineage>
</organism>
<dbReference type="EMBL" id="LXQA010604753">
    <property type="protein sequence ID" value="MCI61709.1"/>
    <property type="molecule type" value="Genomic_DNA"/>
</dbReference>
<comment type="caution">
    <text evidence="2">The sequence shown here is derived from an EMBL/GenBank/DDBJ whole genome shotgun (WGS) entry which is preliminary data.</text>
</comment>
<feature type="region of interest" description="Disordered" evidence="1">
    <location>
        <begin position="1"/>
        <end position="26"/>
    </location>
</feature>
<accession>A0A392TKK7</accession>
<evidence type="ECO:0000313" key="2">
    <source>
        <dbReference type="EMBL" id="MCI61709.1"/>
    </source>
</evidence>